<evidence type="ECO:0000259" key="5">
    <source>
        <dbReference type="PROSITE" id="PS50931"/>
    </source>
</evidence>
<comment type="caution">
    <text evidence="6">The sequence shown here is derived from an EMBL/GenBank/DDBJ whole genome shotgun (WGS) entry which is preliminary data.</text>
</comment>
<accession>A0ABQ2MHK4</accession>
<keyword evidence="2" id="KW-0805">Transcription regulation</keyword>
<dbReference type="Gene3D" id="3.40.190.10">
    <property type="entry name" value="Periplasmic binding protein-like II"/>
    <property type="match status" value="2"/>
</dbReference>
<reference evidence="7" key="1">
    <citation type="journal article" date="2019" name="Int. J. Syst. Evol. Microbiol.">
        <title>The Global Catalogue of Microorganisms (GCM) 10K type strain sequencing project: providing services to taxonomists for standard genome sequencing and annotation.</title>
        <authorList>
            <consortium name="The Broad Institute Genomics Platform"/>
            <consortium name="The Broad Institute Genome Sequencing Center for Infectious Disease"/>
            <person name="Wu L."/>
            <person name="Ma J."/>
        </authorList>
    </citation>
    <scope>NUCLEOTIDE SEQUENCE [LARGE SCALE GENOMIC DNA]</scope>
    <source>
        <strain evidence="7">CGMCC 4.7349</strain>
    </source>
</reference>
<feature type="domain" description="HTH lysR-type" evidence="5">
    <location>
        <begin position="3"/>
        <end position="60"/>
    </location>
</feature>
<dbReference type="PANTHER" id="PTHR30346">
    <property type="entry name" value="TRANSCRIPTIONAL DUAL REGULATOR HCAR-RELATED"/>
    <property type="match status" value="1"/>
</dbReference>
<dbReference type="InterPro" id="IPR036390">
    <property type="entry name" value="WH_DNA-bd_sf"/>
</dbReference>
<dbReference type="Pfam" id="PF03466">
    <property type="entry name" value="LysR_substrate"/>
    <property type="match status" value="1"/>
</dbReference>
<keyword evidence="3" id="KW-0238">DNA-binding</keyword>
<dbReference type="Proteomes" id="UP000656881">
    <property type="component" value="Unassembled WGS sequence"/>
</dbReference>
<evidence type="ECO:0000313" key="6">
    <source>
        <dbReference type="EMBL" id="GGO51913.1"/>
    </source>
</evidence>
<dbReference type="SUPFAM" id="SSF46785">
    <property type="entry name" value="Winged helix' DNA-binding domain"/>
    <property type="match status" value="1"/>
</dbReference>
<evidence type="ECO:0000313" key="7">
    <source>
        <dbReference type="Proteomes" id="UP000656881"/>
    </source>
</evidence>
<name>A0ABQ2MHK4_9ACTN</name>
<dbReference type="InterPro" id="IPR036388">
    <property type="entry name" value="WH-like_DNA-bd_sf"/>
</dbReference>
<evidence type="ECO:0000256" key="4">
    <source>
        <dbReference type="ARBA" id="ARBA00023163"/>
    </source>
</evidence>
<dbReference type="EMBL" id="BMNG01000013">
    <property type="protein sequence ID" value="GGO51913.1"/>
    <property type="molecule type" value="Genomic_DNA"/>
</dbReference>
<evidence type="ECO:0000256" key="1">
    <source>
        <dbReference type="ARBA" id="ARBA00009437"/>
    </source>
</evidence>
<dbReference type="InterPro" id="IPR005119">
    <property type="entry name" value="LysR_subst-bd"/>
</dbReference>
<sequence length="306" mass="33061">MDMDTRLLRYFTVVAQEGDLTRAAERLFLSQPALTQQIRQLETRLGTELFTRSRAGMTLTDAGVALAASAPAVLDAWDGALRATRGASARADRILRVGFVAGGANELTRRIVAEFARRRPGWRVQLTRTACDDPTAGLAGGTADVALLRLPFPGQEALDIEVLLTERRWVALPTAHRLADQQEVDFTDLLDEPFVAAPPESGWWRDHWLAADERDGRPPKIGAVAHTPEEWLTAIAGGHGVALTPEAAALETTAHDGHPDVTYRPVRGVGPTEVGVACARGTQVPQAVRDFIEACVTARDEPTPAT</sequence>
<dbReference type="PROSITE" id="PS50931">
    <property type="entry name" value="HTH_LYSR"/>
    <property type="match status" value="1"/>
</dbReference>
<comment type="similarity">
    <text evidence="1">Belongs to the LysR transcriptional regulatory family.</text>
</comment>
<dbReference type="PRINTS" id="PR00039">
    <property type="entry name" value="HTHLYSR"/>
</dbReference>
<dbReference type="SUPFAM" id="SSF53850">
    <property type="entry name" value="Periplasmic binding protein-like II"/>
    <property type="match status" value="1"/>
</dbReference>
<evidence type="ECO:0000256" key="2">
    <source>
        <dbReference type="ARBA" id="ARBA00023015"/>
    </source>
</evidence>
<dbReference type="PANTHER" id="PTHR30346:SF0">
    <property type="entry name" value="HCA OPERON TRANSCRIPTIONAL ACTIVATOR HCAR"/>
    <property type="match status" value="1"/>
</dbReference>
<keyword evidence="7" id="KW-1185">Reference proteome</keyword>
<proteinExistence type="inferred from homology"/>
<protein>
    <submittedName>
        <fullName evidence="6">LysR family transcriptional regulator</fullName>
    </submittedName>
</protein>
<dbReference type="InterPro" id="IPR000847">
    <property type="entry name" value="LysR_HTH_N"/>
</dbReference>
<organism evidence="6 7">
    <name type="scientific">Streptomyces lasiicapitis</name>
    <dbReference type="NCBI Taxonomy" id="1923961"/>
    <lineage>
        <taxon>Bacteria</taxon>
        <taxon>Bacillati</taxon>
        <taxon>Actinomycetota</taxon>
        <taxon>Actinomycetes</taxon>
        <taxon>Kitasatosporales</taxon>
        <taxon>Streptomycetaceae</taxon>
        <taxon>Streptomyces</taxon>
    </lineage>
</organism>
<dbReference type="Pfam" id="PF00126">
    <property type="entry name" value="HTH_1"/>
    <property type="match status" value="1"/>
</dbReference>
<dbReference type="CDD" id="cd08414">
    <property type="entry name" value="PBP2_LTTR_aromatics_like"/>
    <property type="match status" value="1"/>
</dbReference>
<dbReference type="RefSeq" id="WP_189176050.1">
    <property type="nucleotide sequence ID" value="NZ_BMNG01000013.1"/>
</dbReference>
<gene>
    <name evidence="6" type="ORF">GCM10012286_55700</name>
</gene>
<evidence type="ECO:0000256" key="3">
    <source>
        <dbReference type="ARBA" id="ARBA00023125"/>
    </source>
</evidence>
<keyword evidence="4" id="KW-0804">Transcription</keyword>
<dbReference type="Gene3D" id="1.10.10.10">
    <property type="entry name" value="Winged helix-like DNA-binding domain superfamily/Winged helix DNA-binding domain"/>
    <property type="match status" value="1"/>
</dbReference>